<dbReference type="InterPro" id="IPR050408">
    <property type="entry name" value="HGPRT"/>
</dbReference>
<reference evidence="17 18" key="1">
    <citation type="submission" date="2021-12" db="EMBL/GenBank/DDBJ databases">
        <title>Genome sequencing of bacteria with rrn-lacking chromosome and rrn-plasmid.</title>
        <authorList>
            <person name="Anda M."/>
            <person name="Iwasaki W."/>
        </authorList>
    </citation>
    <scope>NUCLEOTIDE SEQUENCE [LARGE SCALE GENOMIC DNA]</scope>
    <source>
        <strain evidence="17 18">DSM 100852</strain>
    </source>
</reference>
<dbReference type="GO" id="GO:0046100">
    <property type="term" value="P:hypoxanthine metabolic process"/>
    <property type="evidence" value="ECO:0007669"/>
    <property type="project" value="TreeGrafter"/>
</dbReference>
<keyword evidence="7 15" id="KW-0328">Glycosyltransferase</keyword>
<evidence type="ECO:0000256" key="10">
    <source>
        <dbReference type="ARBA" id="ARBA00022726"/>
    </source>
</evidence>
<dbReference type="InterPro" id="IPR005904">
    <property type="entry name" value="Hxn_phspho_trans"/>
</dbReference>
<dbReference type="Pfam" id="PF00156">
    <property type="entry name" value="Pribosyltran"/>
    <property type="match status" value="1"/>
</dbReference>
<evidence type="ECO:0000256" key="12">
    <source>
        <dbReference type="ARBA" id="ARBA00022842"/>
    </source>
</evidence>
<comment type="pathway">
    <text evidence="3 15">Purine metabolism; IMP biosynthesis via salvage pathway; IMP from hypoxanthine: step 1/1.</text>
</comment>
<dbReference type="CDD" id="cd06223">
    <property type="entry name" value="PRTases_typeI"/>
    <property type="match status" value="1"/>
</dbReference>
<dbReference type="Gene3D" id="3.40.50.2020">
    <property type="match status" value="1"/>
</dbReference>
<evidence type="ECO:0000256" key="13">
    <source>
        <dbReference type="ARBA" id="ARBA00048811"/>
    </source>
</evidence>
<evidence type="ECO:0000256" key="5">
    <source>
        <dbReference type="ARBA" id="ARBA00011895"/>
    </source>
</evidence>
<keyword evidence="6 15" id="KW-0963">Cytoplasm</keyword>
<dbReference type="GO" id="GO:0032264">
    <property type="term" value="P:IMP salvage"/>
    <property type="evidence" value="ECO:0007669"/>
    <property type="project" value="TreeGrafter"/>
</dbReference>
<evidence type="ECO:0000256" key="7">
    <source>
        <dbReference type="ARBA" id="ARBA00022676"/>
    </source>
</evidence>
<keyword evidence="12 15" id="KW-0460">Magnesium</keyword>
<evidence type="ECO:0000256" key="14">
    <source>
        <dbReference type="ARBA" id="ARBA00049402"/>
    </source>
</evidence>
<evidence type="ECO:0000256" key="11">
    <source>
        <dbReference type="ARBA" id="ARBA00022741"/>
    </source>
</evidence>
<dbReference type="GO" id="GO:0032263">
    <property type="term" value="P:GMP salvage"/>
    <property type="evidence" value="ECO:0007669"/>
    <property type="project" value="TreeGrafter"/>
</dbReference>
<dbReference type="EMBL" id="AP025314">
    <property type="protein sequence ID" value="BDD10744.1"/>
    <property type="molecule type" value="Genomic_DNA"/>
</dbReference>
<evidence type="ECO:0000256" key="9">
    <source>
        <dbReference type="ARBA" id="ARBA00022723"/>
    </source>
</evidence>
<dbReference type="GO" id="GO:0000287">
    <property type="term" value="F:magnesium ion binding"/>
    <property type="evidence" value="ECO:0007669"/>
    <property type="project" value="TreeGrafter"/>
</dbReference>
<evidence type="ECO:0000256" key="6">
    <source>
        <dbReference type="ARBA" id="ARBA00022490"/>
    </source>
</evidence>
<keyword evidence="8 15" id="KW-0808">Transferase</keyword>
<dbReference type="NCBIfam" id="TIGR01203">
    <property type="entry name" value="HGPRTase"/>
    <property type="match status" value="1"/>
</dbReference>
<evidence type="ECO:0000256" key="4">
    <source>
        <dbReference type="ARBA" id="ARBA00008391"/>
    </source>
</evidence>
<dbReference type="AlphaFoldDB" id="A0AAU9D859"/>
<comment type="subcellular location">
    <subcellularLocation>
        <location evidence="2 15">Cytoplasm</location>
    </subcellularLocation>
</comment>
<evidence type="ECO:0000256" key="1">
    <source>
        <dbReference type="ARBA" id="ARBA00001946"/>
    </source>
</evidence>
<name>A0AAU9D859_9BACT</name>
<dbReference type="GO" id="GO:0000166">
    <property type="term" value="F:nucleotide binding"/>
    <property type="evidence" value="ECO:0007669"/>
    <property type="project" value="UniProtKB-KW"/>
</dbReference>
<feature type="domain" description="Phosphoribosyltransferase" evidence="16">
    <location>
        <begin position="17"/>
        <end position="161"/>
    </location>
</feature>
<keyword evidence="11 15" id="KW-0547">Nucleotide-binding</keyword>
<sequence>MMKVKDKEFVSYIEPERLAQRIAELGNKIDEDYAGKNPLFIAVLNGSFMFAADLLREVDTPSEISFMKLASYSEMRSTGNVKEVIGLSENIFNRHVIIIEDIVDTGNTMVHLHDVLEELGPASIEVASLLFKPEAYTKKINIKYVGFDIPNKFVVGYGLDYDGYGRNLDAIYQLA</sequence>
<keyword evidence="9 15" id="KW-0479">Metal-binding</keyword>
<dbReference type="EC" id="2.4.2.8" evidence="5 15"/>
<evidence type="ECO:0000256" key="8">
    <source>
        <dbReference type="ARBA" id="ARBA00022679"/>
    </source>
</evidence>
<evidence type="ECO:0000256" key="2">
    <source>
        <dbReference type="ARBA" id="ARBA00004496"/>
    </source>
</evidence>
<dbReference type="RefSeq" id="WP_338392280.1">
    <property type="nucleotide sequence ID" value="NZ_AP025314.1"/>
</dbReference>
<comment type="catalytic activity">
    <reaction evidence="13">
        <text>GMP + diphosphate = guanine + 5-phospho-alpha-D-ribose 1-diphosphate</text>
        <dbReference type="Rhea" id="RHEA:25424"/>
        <dbReference type="ChEBI" id="CHEBI:16235"/>
        <dbReference type="ChEBI" id="CHEBI:33019"/>
        <dbReference type="ChEBI" id="CHEBI:58017"/>
        <dbReference type="ChEBI" id="CHEBI:58115"/>
        <dbReference type="EC" id="2.4.2.8"/>
    </reaction>
    <physiologicalReaction direction="right-to-left" evidence="13">
        <dbReference type="Rhea" id="RHEA:25426"/>
    </physiologicalReaction>
</comment>
<protein>
    <recommendedName>
        <fullName evidence="5 15">Hypoxanthine phosphoribosyltransferase</fullName>
        <ecNumber evidence="5 15">2.4.2.8</ecNumber>
    </recommendedName>
</protein>
<dbReference type="KEGG" id="fax:FUAX_31760"/>
<dbReference type="InterPro" id="IPR000836">
    <property type="entry name" value="PRTase_dom"/>
</dbReference>
<dbReference type="GO" id="GO:0006166">
    <property type="term" value="P:purine ribonucleoside salvage"/>
    <property type="evidence" value="ECO:0007669"/>
    <property type="project" value="UniProtKB-KW"/>
</dbReference>
<proteinExistence type="inferred from homology"/>
<evidence type="ECO:0000256" key="15">
    <source>
        <dbReference type="RuleBase" id="RU364099"/>
    </source>
</evidence>
<evidence type="ECO:0000259" key="16">
    <source>
        <dbReference type="Pfam" id="PF00156"/>
    </source>
</evidence>
<dbReference type="InterPro" id="IPR029057">
    <property type="entry name" value="PRTase-like"/>
</dbReference>
<accession>A0AAU9D859</accession>
<dbReference type="GO" id="GO:0004422">
    <property type="term" value="F:hypoxanthine phosphoribosyltransferase activity"/>
    <property type="evidence" value="ECO:0007669"/>
    <property type="project" value="InterPro"/>
</dbReference>
<comment type="catalytic activity">
    <reaction evidence="14">
        <text>IMP + diphosphate = hypoxanthine + 5-phospho-alpha-D-ribose 1-diphosphate</text>
        <dbReference type="Rhea" id="RHEA:17973"/>
        <dbReference type="ChEBI" id="CHEBI:17368"/>
        <dbReference type="ChEBI" id="CHEBI:33019"/>
        <dbReference type="ChEBI" id="CHEBI:58017"/>
        <dbReference type="ChEBI" id="CHEBI:58053"/>
        <dbReference type="EC" id="2.4.2.8"/>
    </reaction>
    <physiologicalReaction direction="right-to-left" evidence="14">
        <dbReference type="Rhea" id="RHEA:17975"/>
    </physiologicalReaction>
</comment>
<gene>
    <name evidence="17" type="ORF">FUAX_31760</name>
</gene>
<dbReference type="GO" id="GO:0006178">
    <property type="term" value="P:guanine salvage"/>
    <property type="evidence" value="ECO:0007669"/>
    <property type="project" value="TreeGrafter"/>
</dbReference>
<dbReference type="PANTHER" id="PTHR43340">
    <property type="entry name" value="HYPOXANTHINE-GUANINE PHOSPHORIBOSYLTRANSFERASE"/>
    <property type="match status" value="1"/>
</dbReference>
<dbReference type="PANTHER" id="PTHR43340:SF1">
    <property type="entry name" value="HYPOXANTHINE PHOSPHORIBOSYLTRANSFERASE"/>
    <property type="match status" value="1"/>
</dbReference>
<evidence type="ECO:0000313" key="18">
    <source>
        <dbReference type="Proteomes" id="UP001348817"/>
    </source>
</evidence>
<evidence type="ECO:0000256" key="3">
    <source>
        <dbReference type="ARBA" id="ARBA00004669"/>
    </source>
</evidence>
<dbReference type="Proteomes" id="UP001348817">
    <property type="component" value="Chromosome"/>
</dbReference>
<dbReference type="SUPFAM" id="SSF53271">
    <property type="entry name" value="PRTase-like"/>
    <property type="match status" value="1"/>
</dbReference>
<organism evidence="17 18">
    <name type="scientific">Fulvitalea axinellae</name>
    <dbReference type="NCBI Taxonomy" id="1182444"/>
    <lineage>
        <taxon>Bacteria</taxon>
        <taxon>Pseudomonadati</taxon>
        <taxon>Bacteroidota</taxon>
        <taxon>Cytophagia</taxon>
        <taxon>Cytophagales</taxon>
        <taxon>Persicobacteraceae</taxon>
        <taxon>Fulvitalea</taxon>
    </lineage>
</organism>
<dbReference type="GO" id="GO:0005829">
    <property type="term" value="C:cytosol"/>
    <property type="evidence" value="ECO:0007669"/>
    <property type="project" value="TreeGrafter"/>
</dbReference>
<comment type="cofactor">
    <cofactor evidence="1 15">
        <name>Mg(2+)</name>
        <dbReference type="ChEBI" id="CHEBI:18420"/>
    </cofactor>
</comment>
<evidence type="ECO:0000313" key="17">
    <source>
        <dbReference type="EMBL" id="BDD10744.1"/>
    </source>
</evidence>
<comment type="similarity">
    <text evidence="4 15">Belongs to the purine/pyrimidine phosphoribosyltransferase family.</text>
</comment>
<keyword evidence="18" id="KW-1185">Reference proteome</keyword>
<keyword evidence="10 15" id="KW-0660">Purine salvage</keyword>